<dbReference type="InterPro" id="IPR036465">
    <property type="entry name" value="vWFA_dom_sf"/>
</dbReference>
<comment type="caution">
    <text evidence="2">The sequence shown here is derived from an EMBL/GenBank/DDBJ whole genome shotgun (WGS) entry which is preliminary data.</text>
</comment>
<accession>A0A8H5AS94</accession>
<feature type="region of interest" description="Disordered" evidence="1">
    <location>
        <begin position="336"/>
        <end position="456"/>
    </location>
</feature>
<sequence length="456" mass="49609">MSQGPYIAAARKAIRDICAKISSSADISQKLLRFGLIAFRDHPPMDMTYVTKNSGFTSDVAIMERNLASLIASGGGDGPEAQTAALAEALNTEWAEGAAKIVILITDSPPHGLGERGDHFDKSPDQNDPLEIARQMAEHGITLPTYGSKYRVQFVIACEPTLSSSYTHALDFYGAITDITGGRVLPLMMADKLGDYIVGTVVETVETERLIEEFEKVILDDVYNKSQPMEAVAQNLQQFIADRGVQITTMNVEDIYNRSDVSRQNQSAWTGAATIGSARAQVKPVTEPRIQQQYMQSPALVLPGSPPSLLSANPTGFSVTAMSAMQRQQLEMQRQAMMQTLKRQTEAASQQQRSQMPQHAQMLPMQQMQQTQPMQQMQQMQQSASPAYLPTAAPTFGSSPSAQGPAAYYGKAPISQQQATRIVQQSVSRNSKVTTAGYVSKTSGQTVPQMRPGGPQ</sequence>
<dbReference type="InterPro" id="IPR052969">
    <property type="entry name" value="Thr-specific_kinase-like"/>
</dbReference>
<dbReference type="Gene3D" id="3.40.50.410">
    <property type="entry name" value="von Willebrand factor, type A domain"/>
    <property type="match status" value="1"/>
</dbReference>
<protein>
    <recommendedName>
        <fullName evidence="4">VWFA domain-containing protein</fullName>
    </recommendedName>
</protein>
<feature type="compositionally biased region" description="Low complexity" evidence="1">
    <location>
        <begin position="355"/>
        <end position="382"/>
    </location>
</feature>
<feature type="compositionally biased region" description="Polar residues" evidence="1">
    <location>
        <begin position="336"/>
        <end position="354"/>
    </location>
</feature>
<dbReference type="PANTHER" id="PTHR47763:SF1">
    <property type="entry name" value="DUF659 DOMAIN-CONTAINING PROTEIN"/>
    <property type="match status" value="1"/>
</dbReference>
<dbReference type="SUPFAM" id="SSF53300">
    <property type="entry name" value="vWA-like"/>
    <property type="match status" value="1"/>
</dbReference>
<reference evidence="2 3" key="1">
    <citation type="journal article" date="2020" name="ISME J.">
        <title>Uncovering the hidden diversity of litter-decomposition mechanisms in mushroom-forming fungi.</title>
        <authorList>
            <person name="Floudas D."/>
            <person name="Bentzer J."/>
            <person name="Ahren D."/>
            <person name="Johansson T."/>
            <person name="Persson P."/>
            <person name="Tunlid A."/>
        </authorList>
    </citation>
    <scope>NUCLEOTIDE SEQUENCE [LARGE SCALE GENOMIC DNA]</scope>
    <source>
        <strain evidence="2 3">CBS 101986</strain>
    </source>
</reference>
<evidence type="ECO:0000256" key="1">
    <source>
        <dbReference type="SAM" id="MobiDB-lite"/>
    </source>
</evidence>
<dbReference type="AlphaFoldDB" id="A0A8H5AS94"/>
<evidence type="ECO:0000313" key="3">
    <source>
        <dbReference type="Proteomes" id="UP000567179"/>
    </source>
</evidence>
<keyword evidence="3" id="KW-1185">Reference proteome</keyword>
<dbReference type="GO" id="GO:0005737">
    <property type="term" value="C:cytoplasm"/>
    <property type="evidence" value="ECO:0007669"/>
    <property type="project" value="TreeGrafter"/>
</dbReference>
<organism evidence="2 3">
    <name type="scientific">Psilocybe cf. subviscida</name>
    <dbReference type="NCBI Taxonomy" id="2480587"/>
    <lineage>
        <taxon>Eukaryota</taxon>
        <taxon>Fungi</taxon>
        <taxon>Dikarya</taxon>
        <taxon>Basidiomycota</taxon>
        <taxon>Agaricomycotina</taxon>
        <taxon>Agaricomycetes</taxon>
        <taxon>Agaricomycetidae</taxon>
        <taxon>Agaricales</taxon>
        <taxon>Agaricineae</taxon>
        <taxon>Strophariaceae</taxon>
        <taxon>Psilocybe</taxon>
    </lineage>
</organism>
<evidence type="ECO:0008006" key="4">
    <source>
        <dbReference type="Google" id="ProtNLM"/>
    </source>
</evidence>
<evidence type="ECO:0000313" key="2">
    <source>
        <dbReference type="EMBL" id="KAF5310100.1"/>
    </source>
</evidence>
<dbReference type="GO" id="GO:0004674">
    <property type="term" value="F:protein serine/threonine kinase activity"/>
    <property type="evidence" value="ECO:0007669"/>
    <property type="project" value="TreeGrafter"/>
</dbReference>
<name>A0A8H5AS94_9AGAR</name>
<dbReference type="CDD" id="cd00198">
    <property type="entry name" value="vWFA"/>
    <property type="match status" value="1"/>
</dbReference>
<dbReference type="EMBL" id="JAACJJ010000058">
    <property type="protein sequence ID" value="KAF5310100.1"/>
    <property type="molecule type" value="Genomic_DNA"/>
</dbReference>
<dbReference type="PANTHER" id="PTHR47763">
    <property type="entry name" value="ALPHA-PROTEIN KINASE VWKA"/>
    <property type="match status" value="1"/>
</dbReference>
<feature type="compositionally biased region" description="Polar residues" evidence="1">
    <location>
        <begin position="414"/>
        <end position="434"/>
    </location>
</feature>
<proteinExistence type="predicted"/>
<dbReference type="Proteomes" id="UP000567179">
    <property type="component" value="Unassembled WGS sequence"/>
</dbReference>
<dbReference type="OrthoDB" id="301415at2759"/>
<gene>
    <name evidence="2" type="ORF">D9619_010354</name>
</gene>